<dbReference type="SUPFAM" id="SSF88723">
    <property type="entry name" value="PIN domain-like"/>
    <property type="match status" value="1"/>
</dbReference>
<proteinExistence type="predicted"/>
<evidence type="ECO:0000313" key="1">
    <source>
        <dbReference type="EMBL" id="NBE08117.1"/>
    </source>
</evidence>
<sequence length="198" mass="22084">MPVKRKIYWDSCIFYEWLGKEDVPREKSDGIREVLASVEAQEAIILTSSATHLEVLPQKMTEKDAAAESAYLSLFDAEKFFEYQIGTNVILLAREIRDYYYRPAVAAVPKSKGVTAVPAQPAKMMDLGDCIHLATAIIEKADEFHTRDASDKKGKIPLLTLYAWSGVPSVCGKYPLTIMSPIAKQGTLDVDVRQTKPE</sequence>
<comment type="caution">
    <text evidence="1">The sequence shown here is derived from an EMBL/GenBank/DDBJ whole genome shotgun (WGS) entry which is preliminary data.</text>
</comment>
<dbReference type="InterPro" id="IPR029060">
    <property type="entry name" value="PIN-like_dom_sf"/>
</dbReference>
<dbReference type="RefSeq" id="WP_161767104.1">
    <property type="nucleotide sequence ID" value="NZ_JAAATW010000002.1"/>
</dbReference>
<evidence type="ECO:0000313" key="2">
    <source>
        <dbReference type="Proteomes" id="UP001517376"/>
    </source>
</evidence>
<accession>A0ABW9Y6B8</accession>
<gene>
    <name evidence="1" type="ORF">GU920_11260</name>
</gene>
<reference evidence="2" key="1">
    <citation type="submission" date="2020-01" db="EMBL/GenBank/DDBJ databases">
        <title>Sphingomonas sp. strain CSW-10.</title>
        <authorList>
            <person name="Chen W.-M."/>
        </authorList>
    </citation>
    <scope>NUCLEOTIDE SEQUENCE [LARGE SCALE GENOMIC DNA]</scope>
    <source>
        <strain evidence="2">CCP-1</strain>
    </source>
</reference>
<organism evidence="1 2">
    <name type="scientific">Paragemmobacter ruber</name>
    <dbReference type="NCBI Taxonomy" id="1985673"/>
    <lineage>
        <taxon>Bacteria</taxon>
        <taxon>Pseudomonadati</taxon>
        <taxon>Pseudomonadota</taxon>
        <taxon>Alphaproteobacteria</taxon>
        <taxon>Rhodobacterales</taxon>
        <taxon>Paracoccaceae</taxon>
        <taxon>Paragemmobacter</taxon>
    </lineage>
</organism>
<protein>
    <submittedName>
        <fullName evidence="1">PIN domain-containing protein</fullName>
    </submittedName>
</protein>
<keyword evidence="2" id="KW-1185">Reference proteome</keyword>
<dbReference type="EMBL" id="JAAATW010000002">
    <property type="protein sequence ID" value="NBE08117.1"/>
    <property type="molecule type" value="Genomic_DNA"/>
</dbReference>
<dbReference type="Proteomes" id="UP001517376">
    <property type="component" value="Unassembled WGS sequence"/>
</dbReference>
<name>A0ABW9Y6B8_9RHOB</name>